<accession>A0ACC1J7K7</accession>
<dbReference type="Proteomes" id="UP001150603">
    <property type="component" value="Unassembled WGS sequence"/>
</dbReference>
<gene>
    <name evidence="1" type="ORF">FBU59_003689</name>
</gene>
<organism evidence="1 2">
    <name type="scientific">Linderina macrospora</name>
    <dbReference type="NCBI Taxonomy" id="4868"/>
    <lineage>
        <taxon>Eukaryota</taxon>
        <taxon>Fungi</taxon>
        <taxon>Fungi incertae sedis</taxon>
        <taxon>Zoopagomycota</taxon>
        <taxon>Kickxellomycotina</taxon>
        <taxon>Kickxellomycetes</taxon>
        <taxon>Kickxellales</taxon>
        <taxon>Kickxellaceae</taxon>
        <taxon>Linderina</taxon>
    </lineage>
</organism>
<keyword evidence="2" id="KW-1185">Reference proteome</keyword>
<reference evidence="1" key="1">
    <citation type="submission" date="2022-07" db="EMBL/GenBank/DDBJ databases">
        <title>Phylogenomic reconstructions and comparative analyses of Kickxellomycotina fungi.</title>
        <authorList>
            <person name="Reynolds N.K."/>
            <person name="Stajich J.E."/>
            <person name="Barry K."/>
            <person name="Grigoriev I.V."/>
            <person name="Crous P."/>
            <person name="Smith M.E."/>
        </authorList>
    </citation>
    <scope>NUCLEOTIDE SEQUENCE</scope>
    <source>
        <strain evidence="1">NRRL 5244</strain>
    </source>
</reference>
<sequence>MSTTMTLDGAGGHLLDEHAMHATRQLNLASTVTSLLTFIGALYAQLHFSKSQADSLRCRVVSVLSLSSLSYAASQLAIMHTNDGVATANPLTVRFLVFVATLSLVLNALLVMCAVGLDSLVRYGLRSFGLARRLSNYYEIGCFLVALVVAHPILYVFESFEVQDSRVVVETTAAKFSAAVWLTEGIWTMFSLVVTVLSVAFSMAKARKMAKYSASSPSASMVSVLGSAASIRGRTWVAACYTVIPALMVWKLAFRLGGSQSAWVFEALCIAESLQPIVVLPIFVCDVCLNVARPPEWLTVRSQASSASTSPYSSSHAARFGQTGSCDRVFTSWSKIGSQVQSSRGLYHQKQQTECAPSDDDINQWMRDIRQCHIRSDASCYDDYSPYVSIYDNPLHYSYDRDSDSIVLHPLPR</sequence>
<evidence type="ECO:0000313" key="1">
    <source>
        <dbReference type="EMBL" id="KAJ1940830.1"/>
    </source>
</evidence>
<proteinExistence type="predicted"/>
<name>A0ACC1J7K7_9FUNG</name>
<protein>
    <submittedName>
        <fullName evidence="1">Uncharacterized protein</fullName>
    </submittedName>
</protein>
<dbReference type="EMBL" id="JANBPW010002435">
    <property type="protein sequence ID" value="KAJ1940830.1"/>
    <property type="molecule type" value="Genomic_DNA"/>
</dbReference>
<comment type="caution">
    <text evidence="1">The sequence shown here is derived from an EMBL/GenBank/DDBJ whole genome shotgun (WGS) entry which is preliminary data.</text>
</comment>
<evidence type="ECO:0000313" key="2">
    <source>
        <dbReference type="Proteomes" id="UP001150603"/>
    </source>
</evidence>